<dbReference type="GO" id="GO:0003676">
    <property type="term" value="F:nucleic acid binding"/>
    <property type="evidence" value="ECO:0007669"/>
    <property type="project" value="InterPro"/>
</dbReference>
<proteinExistence type="inferred from homology"/>
<reference evidence="12" key="1">
    <citation type="submission" date="2015-07" db="EMBL/GenBank/DDBJ databases">
        <title>Genome sequencing project for genomic taxonomy and phylogenomics of Bacillus-like bacteria.</title>
        <authorList>
            <person name="Liu B."/>
            <person name="Wang J."/>
            <person name="Zhu Y."/>
            <person name="Liu G."/>
            <person name="Chen Q."/>
            <person name="Chen Z."/>
            <person name="Lan J."/>
            <person name="Che J."/>
            <person name="Ge C."/>
            <person name="Shi H."/>
            <person name="Pan Z."/>
            <person name="Liu X."/>
        </authorList>
    </citation>
    <scope>NUCLEOTIDE SEQUENCE [LARGE SCALE GENOMIC DNA]</scope>
    <source>
        <strain evidence="12">FJAT-27997</strain>
    </source>
</reference>
<dbReference type="GO" id="GO:0006310">
    <property type="term" value="P:DNA recombination"/>
    <property type="evidence" value="ECO:0007669"/>
    <property type="project" value="InterPro"/>
</dbReference>
<keyword evidence="4" id="KW-0378">Hydrolase</keyword>
<name>A0A0K9GWJ4_9BACI</name>
<dbReference type="InterPro" id="IPR051673">
    <property type="entry name" value="SSDNA_exonuclease_RecJ"/>
</dbReference>
<feature type="domain" description="RecJ OB" evidence="10">
    <location>
        <begin position="456"/>
        <end position="561"/>
    </location>
</feature>
<keyword evidence="12" id="KW-1185">Reference proteome</keyword>
<feature type="coiled-coil region" evidence="6">
    <location>
        <begin position="300"/>
        <end position="327"/>
    </location>
</feature>
<evidence type="ECO:0000313" key="11">
    <source>
        <dbReference type="EMBL" id="KMY51069.1"/>
    </source>
</evidence>
<dbReference type="GO" id="GO:0006281">
    <property type="term" value="P:DNA repair"/>
    <property type="evidence" value="ECO:0007669"/>
    <property type="project" value="InterPro"/>
</dbReference>
<gene>
    <name evidence="11" type="ORF">AC625_17305</name>
</gene>
<dbReference type="PATRIC" id="fig|1679170.3.peg.3939"/>
<dbReference type="PANTHER" id="PTHR30255:SF2">
    <property type="entry name" value="SINGLE-STRANDED-DNA-SPECIFIC EXONUCLEASE RECJ"/>
    <property type="match status" value="1"/>
</dbReference>
<keyword evidence="6" id="KW-0175">Coiled coil</keyword>
<dbReference type="InterPro" id="IPR018779">
    <property type="entry name" value="RecJ_C"/>
</dbReference>
<dbReference type="Proteomes" id="UP000037146">
    <property type="component" value="Unassembled WGS sequence"/>
</dbReference>
<sequence length="789" mass="88625">MLKPRTRWNLQSADEQITDVLAKELHITPLVASLLVNRGFQTVEEARSFLFIKKQAFHDPFLLKDMDLAVERIKAAINHGEKIRIFGDYDADGVSSTTVMMDTLNKLGANADFYIPNRFTEGYGPNEMAFRLAAQEGVKLLITVDTGISAINEAKIAKELGIDYIVTDHHEPGAELPEALAIIHPKIDGSTYPFKDLAGVGVAFKLAHALIGEVPEDLLEIAAIGTIADLVPLHGENRLLAAKGIEQLRQTRRPGLLALMKKASIQQDALNEESIGFGMAPRINAAGRLGAADPAVDLLMAEDMETATDLAEEIDALNKERQAIVAEIVEEAIREVEENYPLADNGVLIIGKEGWNSGIVGIVASKLVEKFYRPTIVLSYNTETGLAKGSARSIEGFDLFKNLTQCSDILPHFGGHPMAAGMTLKLDDVTDLRNRLNKLAADQLTEEDFTPITKLDARTVLSEVSIQTIEEMSLLAPFGMSNPKPRVLIEGVGVTGIRKIGSNQNHLKLQLDNGTVKLDGIGFGIGHLADHISSNAKISVIGELGINEWNNMKKPQVFLQDISVANWQLFDYRGLNKVEKWFEDVPKQNRKIIIFSETTLSRYPFLQQEQGFLHIHNEEEAAQIDVNDCSLILMDMPPFKSILEKLIENKEPARIYVHLYHQQENFFSTMPTREHFKWFYAFLAKKGPLDLKRHGDDLAKYRGWSRDTIDFISQVFFELDFVTIENGLIMLTNNANKRDLSESESYARKKEQFELERELVYSSYQQLFDWFNHLVHKATRLEEETKQWI</sequence>
<dbReference type="OrthoDB" id="9809852at2"/>
<dbReference type="InterPro" id="IPR041122">
    <property type="entry name" value="RecJ_OB"/>
</dbReference>
<evidence type="ECO:0000256" key="3">
    <source>
        <dbReference type="ARBA" id="ARBA00022722"/>
    </source>
</evidence>
<evidence type="ECO:0000256" key="4">
    <source>
        <dbReference type="ARBA" id="ARBA00022801"/>
    </source>
</evidence>
<dbReference type="RefSeq" id="WP_049682422.1">
    <property type="nucleotide sequence ID" value="NZ_LFZW01000001.1"/>
</dbReference>
<evidence type="ECO:0000313" key="12">
    <source>
        <dbReference type="Proteomes" id="UP000037146"/>
    </source>
</evidence>
<protein>
    <recommendedName>
        <fullName evidence="2">Single-stranded-DNA-specific exonuclease RecJ</fullName>
    </recommendedName>
</protein>
<dbReference type="EMBL" id="LFZW01000001">
    <property type="protein sequence ID" value="KMY51069.1"/>
    <property type="molecule type" value="Genomic_DNA"/>
</dbReference>
<dbReference type="InterPro" id="IPR038763">
    <property type="entry name" value="DHH_sf"/>
</dbReference>
<feature type="domain" description="DDH" evidence="7">
    <location>
        <begin position="82"/>
        <end position="226"/>
    </location>
</feature>
<evidence type="ECO:0000256" key="5">
    <source>
        <dbReference type="ARBA" id="ARBA00022839"/>
    </source>
</evidence>
<dbReference type="Pfam" id="PF10141">
    <property type="entry name" value="ssDNA-exonuc_C"/>
    <property type="match status" value="1"/>
</dbReference>
<dbReference type="Gene3D" id="3.90.1640.30">
    <property type="match status" value="1"/>
</dbReference>
<evidence type="ECO:0000256" key="2">
    <source>
        <dbReference type="ARBA" id="ARBA00019841"/>
    </source>
</evidence>
<keyword evidence="3" id="KW-0540">Nuclease</keyword>
<organism evidence="11 12">
    <name type="scientific">Peribacillus loiseleuriae</name>
    <dbReference type="NCBI Taxonomy" id="1679170"/>
    <lineage>
        <taxon>Bacteria</taxon>
        <taxon>Bacillati</taxon>
        <taxon>Bacillota</taxon>
        <taxon>Bacilli</taxon>
        <taxon>Bacillales</taxon>
        <taxon>Bacillaceae</taxon>
        <taxon>Peribacillus</taxon>
    </lineage>
</organism>
<dbReference type="STRING" id="1679170.AC625_17305"/>
<feature type="domain" description="DHHA1" evidence="8">
    <location>
        <begin position="347"/>
        <end position="440"/>
    </location>
</feature>
<dbReference type="GO" id="GO:0008409">
    <property type="term" value="F:5'-3' exonuclease activity"/>
    <property type="evidence" value="ECO:0007669"/>
    <property type="project" value="InterPro"/>
</dbReference>
<dbReference type="SUPFAM" id="SSF64182">
    <property type="entry name" value="DHH phosphoesterases"/>
    <property type="match status" value="1"/>
</dbReference>
<dbReference type="InterPro" id="IPR004610">
    <property type="entry name" value="RecJ"/>
</dbReference>
<dbReference type="InterPro" id="IPR001667">
    <property type="entry name" value="DDH_dom"/>
</dbReference>
<evidence type="ECO:0000256" key="6">
    <source>
        <dbReference type="SAM" id="Coils"/>
    </source>
</evidence>
<dbReference type="Gene3D" id="3.10.310.30">
    <property type="match status" value="1"/>
</dbReference>
<comment type="similarity">
    <text evidence="1">Belongs to the RecJ family.</text>
</comment>
<dbReference type="Pfam" id="PF02272">
    <property type="entry name" value="DHHA1"/>
    <property type="match status" value="1"/>
</dbReference>
<dbReference type="PANTHER" id="PTHR30255">
    <property type="entry name" value="SINGLE-STRANDED-DNA-SPECIFIC EXONUCLEASE RECJ"/>
    <property type="match status" value="1"/>
</dbReference>
<evidence type="ECO:0000259" key="8">
    <source>
        <dbReference type="Pfam" id="PF02272"/>
    </source>
</evidence>
<dbReference type="Pfam" id="PF17768">
    <property type="entry name" value="RecJ_OB"/>
    <property type="match status" value="1"/>
</dbReference>
<dbReference type="AlphaFoldDB" id="A0A0K9GWJ4"/>
<dbReference type="NCBIfam" id="TIGR00644">
    <property type="entry name" value="recJ"/>
    <property type="match status" value="1"/>
</dbReference>
<evidence type="ECO:0000259" key="10">
    <source>
        <dbReference type="Pfam" id="PF17768"/>
    </source>
</evidence>
<evidence type="ECO:0000259" key="9">
    <source>
        <dbReference type="Pfam" id="PF10141"/>
    </source>
</evidence>
<evidence type="ECO:0000256" key="1">
    <source>
        <dbReference type="ARBA" id="ARBA00005915"/>
    </source>
</evidence>
<evidence type="ECO:0000259" key="7">
    <source>
        <dbReference type="Pfam" id="PF01368"/>
    </source>
</evidence>
<accession>A0A0K9GWJ4</accession>
<feature type="domain" description="Single-stranded-DNA-specific exonuclease RecJ C-terminal" evidence="9">
    <location>
        <begin position="568"/>
        <end position="771"/>
    </location>
</feature>
<keyword evidence="5" id="KW-0269">Exonuclease</keyword>
<dbReference type="InterPro" id="IPR003156">
    <property type="entry name" value="DHHA1_dom"/>
</dbReference>
<dbReference type="Pfam" id="PF01368">
    <property type="entry name" value="DHH"/>
    <property type="match status" value="1"/>
</dbReference>
<comment type="caution">
    <text evidence="11">The sequence shown here is derived from an EMBL/GenBank/DDBJ whole genome shotgun (WGS) entry which is preliminary data.</text>
</comment>